<evidence type="ECO:0000313" key="3">
    <source>
        <dbReference type="Proteomes" id="UP000198757"/>
    </source>
</evidence>
<feature type="signal peptide" evidence="1">
    <location>
        <begin position="1"/>
        <end position="22"/>
    </location>
</feature>
<keyword evidence="3" id="KW-1185">Reference proteome</keyword>
<feature type="chain" id="PRO_5011580097" evidence="1">
    <location>
        <begin position="23"/>
        <end position="762"/>
    </location>
</feature>
<accession>A0A1G7A722</accession>
<dbReference type="EMBL" id="FMZO01000021">
    <property type="protein sequence ID" value="SDE10612.1"/>
    <property type="molecule type" value="Genomic_DNA"/>
</dbReference>
<dbReference type="Proteomes" id="UP000198757">
    <property type="component" value="Unassembled WGS sequence"/>
</dbReference>
<dbReference type="STRING" id="1285928.SAMN04487894_12138"/>
<dbReference type="RefSeq" id="WP_090392997.1">
    <property type="nucleotide sequence ID" value="NZ_FMZO01000021.1"/>
</dbReference>
<reference evidence="3" key="1">
    <citation type="submission" date="2016-10" db="EMBL/GenBank/DDBJ databases">
        <authorList>
            <person name="Varghese N."/>
            <person name="Submissions S."/>
        </authorList>
    </citation>
    <scope>NUCLEOTIDE SEQUENCE [LARGE SCALE GENOMIC DNA]</scope>
    <source>
        <strain evidence="3">DSM 25811 / CCM 8410 / LMG 26954 / E90</strain>
    </source>
</reference>
<protein>
    <submittedName>
        <fullName evidence="2">Uncharacterized protein</fullName>
    </submittedName>
</protein>
<dbReference type="GO" id="GO:0005975">
    <property type="term" value="P:carbohydrate metabolic process"/>
    <property type="evidence" value="ECO:0007669"/>
    <property type="project" value="InterPro"/>
</dbReference>
<organism evidence="2 3">
    <name type="scientific">Niabella drilacis (strain DSM 25811 / CCM 8410 / CCUG 62505 / LMG 26954 / E90)</name>
    <dbReference type="NCBI Taxonomy" id="1285928"/>
    <lineage>
        <taxon>Bacteria</taxon>
        <taxon>Pseudomonadati</taxon>
        <taxon>Bacteroidota</taxon>
        <taxon>Chitinophagia</taxon>
        <taxon>Chitinophagales</taxon>
        <taxon>Chitinophagaceae</taxon>
        <taxon>Niabella</taxon>
    </lineage>
</organism>
<sequence>MKNITCLYFFAVLIFVSGPSVSGAGRYSPSQSIRPVVHYYKGTSIVRTLGLDFKNNSKVSDASGSDWILNVEETPVTGQSDARDYQLTWTLSGGQVKEAAVGVNFPFDDWSVNNFVLVPSAVYNGNRFEVKNASYPPYWYNRDEWRLDMPTTTTVLPSLSKYENYSKIEMTTGSASTPLMAFYAPEKKMGWIVLTTQGNQLGDHGMFIEEDKSLSKAVFSITSPAVRIKRTIIGSGFTNSGDKAAEWNTGDKASIRFRVYTFPVSSIQGLYKRFLEVRKDLNKATRREELPFSATWNIMNDLLQQDRWDSSINMYCLSKPGTGSTWNYIWQLGWCGGGQVTLPLFMQGTGNVRERVLKNLDVVFSRSQAPSGLFNAYGNGTQFASFGFGSAFKNNETFIRSQGDWLYMAQRQFREIEAAGESIPAHWASGLKKQADRFVSIWKKYRQFGQFADVITGDICIGGSTAGAIVPGGLALASQTYRNQEFLRVAQASCRKYYQDYVLKGYTTGGPGEILSAPDSESAFALFESFMTLYEVTGSKEWLRYASDLLPICASWTVSYDFRFPENSAMGKIGARSCGAVWASVANKHGAPGICTWSGDSFLKYYRATGDERAAELIADIAHGFPQYISRADRPVGKMPPGGVCERVNLSDWEGKNNIGGNIFASCSWVETAALLTVTQLPGLYVQPDKRHFIVFDNIAVTPLSSGKEPLRLRLHNPTQFPAEVKVYTESSKEARKVQFAIQSDKTKLVYLNPGASKELSF</sequence>
<evidence type="ECO:0000256" key="1">
    <source>
        <dbReference type="SAM" id="SignalP"/>
    </source>
</evidence>
<keyword evidence="1" id="KW-0732">Signal</keyword>
<dbReference type="AlphaFoldDB" id="A0A1G7A722"/>
<dbReference type="OrthoDB" id="1381994at2"/>
<evidence type="ECO:0000313" key="2">
    <source>
        <dbReference type="EMBL" id="SDE10612.1"/>
    </source>
</evidence>
<dbReference type="InterPro" id="IPR008928">
    <property type="entry name" value="6-hairpin_glycosidase_sf"/>
</dbReference>
<gene>
    <name evidence="2" type="ORF">SAMN04487894_12138</name>
</gene>
<name>A0A1G7A722_NIADE</name>
<dbReference type="SUPFAM" id="SSF48208">
    <property type="entry name" value="Six-hairpin glycosidases"/>
    <property type="match status" value="1"/>
</dbReference>
<proteinExistence type="predicted"/>